<dbReference type="RefSeq" id="WP_115083855.1">
    <property type="nucleotide sequence ID" value="NZ_UGTP01000001.1"/>
</dbReference>
<dbReference type="Proteomes" id="UP000254235">
    <property type="component" value="Unassembled WGS sequence"/>
</dbReference>
<protein>
    <submittedName>
        <fullName evidence="1">Uncharacterized protein</fullName>
    </submittedName>
</protein>
<dbReference type="GeneID" id="78571461"/>
<name>A0A379F3G7_9BACT</name>
<organism evidence="1 2">
    <name type="scientific">Prevotella pallens</name>
    <dbReference type="NCBI Taxonomy" id="60133"/>
    <lineage>
        <taxon>Bacteria</taxon>
        <taxon>Pseudomonadati</taxon>
        <taxon>Bacteroidota</taxon>
        <taxon>Bacteroidia</taxon>
        <taxon>Bacteroidales</taxon>
        <taxon>Prevotellaceae</taxon>
        <taxon>Prevotella</taxon>
    </lineage>
</organism>
<dbReference type="AlphaFoldDB" id="A0A379F3G7"/>
<dbReference type="EMBL" id="UGTP01000001">
    <property type="protein sequence ID" value="SUC13178.1"/>
    <property type="molecule type" value="Genomic_DNA"/>
</dbReference>
<evidence type="ECO:0000313" key="2">
    <source>
        <dbReference type="Proteomes" id="UP000254235"/>
    </source>
</evidence>
<reference evidence="1 2" key="1">
    <citation type="submission" date="2018-06" db="EMBL/GenBank/DDBJ databases">
        <authorList>
            <consortium name="Pathogen Informatics"/>
            <person name="Doyle S."/>
        </authorList>
    </citation>
    <scope>NUCLEOTIDE SEQUENCE [LARGE SCALE GENOMIC DNA]</scope>
    <source>
        <strain evidence="1 2">NCTC13043</strain>
    </source>
</reference>
<accession>A0A379F3G7</accession>
<proteinExistence type="predicted"/>
<gene>
    <name evidence="1" type="ORF">NCTC13043_01803</name>
</gene>
<evidence type="ECO:0000313" key="1">
    <source>
        <dbReference type="EMBL" id="SUC13178.1"/>
    </source>
</evidence>
<dbReference type="OrthoDB" id="1074161at2"/>
<sequence length="138" mass="15900">MQPAKGLPIQIYKCMRKIALLIALLLTFSVSIAQGWQPKSWQKYVIEQKVKNDTLCNSGSILIRERMVEPKINSRAFYCGQFYVPDPPSLFAEQEKALERARWEDRDYTFGQAMGDLFLDFVGDIFAGALDNLLFKKR</sequence>